<name>C6H3Q4_AJECH</name>
<organism evidence="5 6">
    <name type="scientific">Ajellomyces capsulatus (strain H143)</name>
    <name type="common">Darling's disease fungus</name>
    <name type="synonym">Histoplasma capsulatum</name>
    <dbReference type="NCBI Taxonomy" id="544712"/>
    <lineage>
        <taxon>Eukaryota</taxon>
        <taxon>Fungi</taxon>
        <taxon>Dikarya</taxon>
        <taxon>Ascomycota</taxon>
        <taxon>Pezizomycotina</taxon>
        <taxon>Eurotiomycetes</taxon>
        <taxon>Eurotiomycetidae</taxon>
        <taxon>Onygenales</taxon>
        <taxon>Ajellomycetaceae</taxon>
        <taxon>Histoplasma</taxon>
    </lineage>
</organism>
<dbReference type="VEuPathDB" id="FungiDB:HCDG_00065"/>
<feature type="domain" description="Ribosomal RNA-processing protein 7 C-terminal" evidence="3">
    <location>
        <begin position="193"/>
        <end position="308"/>
    </location>
</feature>
<feature type="region of interest" description="Disordered" evidence="2">
    <location>
        <begin position="87"/>
        <end position="112"/>
    </location>
</feature>
<evidence type="ECO:0000313" key="5">
    <source>
        <dbReference type="EMBL" id="EER44486.1"/>
    </source>
</evidence>
<sequence length="323" mass="37297">MAPKRLSPQSISGYSVLPIELPPVPSFPTSATHYLYLRPHEPRVPNPDSARSIFIANVPVSTTETHLRHLFGAQLSSGRVDRVEFHGTASEKPSTTTTITSNPRKRKRDTTDELQVELDATALPRTWDRELHTSGAHAIVVFVDRPSMEASLKAAKRAAKTHAKIVWGQGIDNEKDNRFPALGIQRYKSHNRLRYPARAELLRIVNDYMSIFGRFEEARSREAARGAEALDEDGFVKVTRGPKINDVAREEELRALMEKHKEKSKGLQDFYRFQMREKKKERQTELLKKFEEDKRKVEEMKRRRGKVKFEDAHQYGWYIEYDL</sequence>
<evidence type="ECO:0000313" key="6">
    <source>
        <dbReference type="Proteomes" id="UP000002624"/>
    </source>
</evidence>
<feature type="compositionally biased region" description="Polar residues" evidence="2">
    <location>
        <begin position="91"/>
        <end position="102"/>
    </location>
</feature>
<dbReference type="GO" id="GO:0032545">
    <property type="term" value="C:CURI complex"/>
    <property type="evidence" value="ECO:0007669"/>
    <property type="project" value="TreeGrafter"/>
</dbReference>
<dbReference type="OrthoDB" id="5390at2759"/>
<dbReference type="STRING" id="544712.C6H3Q4"/>
<dbReference type="Gene3D" id="6.10.250.1770">
    <property type="match status" value="1"/>
</dbReference>
<accession>C6H3Q4</accession>
<dbReference type="HOGENOM" id="CLU_036234_1_1_1"/>
<evidence type="ECO:0000256" key="1">
    <source>
        <dbReference type="ARBA" id="ARBA00006110"/>
    </source>
</evidence>
<dbReference type="InterPro" id="IPR024326">
    <property type="entry name" value="RRP7_C"/>
</dbReference>
<dbReference type="Proteomes" id="UP000002624">
    <property type="component" value="Unassembled WGS sequence"/>
</dbReference>
<dbReference type="Pfam" id="PF17799">
    <property type="entry name" value="RRM_Rrp7"/>
    <property type="match status" value="1"/>
</dbReference>
<dbReference type="GO" id="GO:0034456">
    <property type="term" value="C:UTP-C complex"/>
    <property type="evidence" value="ECO:0007669"/>
    <property type="project" value="TreeGrafter"/>
</dbReference>
<dbReference type="CDD" id="cd12950">
    <property type="entry name" value="RRP7_Rrp7p"/>
    <property type="match status" value="1"/>
</dbReference>
<evidence type="ECO:0000256" key="2">
    <source>
        <dbReference type="SAM" id="MobiDB-lite"/>
    </source>
</evidence>
<dbReference type="EMBL" id="GG692419">
    <property type="protein sequence ID" value="EER44486.1"/>
    <property type="molecule type" value="Genomic_DNA"/>
</dbReference>
<dbReference type="InterPro" id="IPR040447">
    <property type="entry name" value="RRM_Rrp7"/>
</dbReference>
<dbReference type="CDD" id="cd12293">
    <property type="entry name" value="dRRM_Rrp7p"/>
    <property type="match status" value="1"/>
</dbReference>
<comment type="similarity">
    <text evidence="1">Belongs to the RRP7 family.</text>
</comment>
<dbReference type="OMA" id="GIHKWIA"/>
<dbReference type="PANTHER" id="PTHR13191">
    <property type="entry name" value="RIBOSOMAL RNA PROCESSING PROTEIN 7-RELATED"/>
    <property type="match status" value="1"/>
</dbReference>
<proteinExistence type="inferred from homology"/>
<dbReference type="Pfam" id="PF12923">
    <property type="entry name" value="RRP7"/>
    <property type="match status" value="1"/>
</dbReference>
<dbReference type="InterPro" id="IPR040446">
    <property type="entry name" value="RRP7"/>
</dbReference>
<reference evidence="6" key="1">
    <citation type="submission" date="2009-05" db="EMBL/GenBank/DDBJ databases">
        <title>The genome sequence of Ajellomyces capsulatus strain H143.</title>
        <authorList>
            <person name="Champion M."/>
            <person name="Cuomo C.A."/>
            <person name="Ma L.-J."/>
            <person name="Henn M.R."/>
            <person name="Sil A."/>
            <person name="Goldman B."/>
            <person name="Young S.K."/>
            <person name="Kodira C.D."/>
            <person name="Zeng Q."/>
            <person name="Koehrsen M."/>
            <person name="Alvarado L."/>
            <person name="Berlin A.M."/>
            <person name="Borenstein D."/>
            <person name="Chen Z."/>
            <person name="Engels R."/>
            <person name="Freedman E."/>
            <person name="Gellesch M."/>
            <person name="Goldberg J."/>
            <person name="Griggs A."/>
            <person name="Gujja S."/>
            <person name="Heiman D.I."/>
            <person name="Hepburn T.A."/>
            <person name="Howarth C."/>
            <person name="Jen D."/>
            <person name="Larson L."/>
            <person name="Lewis B."/>
            <person name="Mehta T."/>
            <person name="Park D."/>
            <person name="Pearson M."/>
            <person name="Roberts A."/>
            <person name="Saif S."/>
            <person name="Shea T.D."/>
            <person name="Shenoy N."/>
            <person name="Sisk P."/>
            <person name="Stolte C."/>
            <person name="Sykes S."/>
            <person name="Walk T."/>
            <person name="White J."/>
            <person name="Yandava C."/>
            <person name="Klein B."/>
            <person name="McEwen J.G."/>
            <person name="Puccia R."/>
            <person name="Goldman G.H."/>
            <person name="Felipe M.S."/>
            <person name="Nino-Vega G."/>
            <person name="San-Blas G."/>
            <person name="Taylor J.W."/>
            <person name="Mendoza L."/>
            <person name="Galagan J.E."/>
            <person name="Nusbaum C."/>
            <person name="Birren B.W."/>
        </authorList>
    </citation>
    <scope>NUCLEOTIDE SEQUENCE [LARGE SCALE GENOMIC DNA]</scope>
    <source>
        <strain evidence="6">H143</strain>
    </source>
</reference>
<dbReference type="GO" id="GO:0000028">
    <property type="term" value="P:ribosomal small subunit assembly"/>
    <property type="evidence" value="ECO:0007669"/>
    <property type="project" value="TreeGrafter"/>
</dbReference>
<dbReference type="AlphaFoldDB" id="C6H3Q4"/>
<protein>
    <submittedName>
        <fullName evidence="5">Meiotic recombination protein</fullName>
    </submittedName>
</protein>
<dbReference type="eggNOG" id="KOG4008">
    <property type="taxonomic scope" value="Eukaryota"/>
</dbReference>
<gene>
    <name evidence="5" type="ORF">HCDG_00065</name>
</gene>
<dbReference type="PANTHER" id="PTHR13191:SF0">
    <property type="entry name" value="RIBOSOMAL RNA-PROCESSING PROTEIN 7 HOMOLOG A-RELATED"/>
    <property type="match status" value="1"/>
</dbReference>
<evidence type="ECO:0000259" key="4">
    <source>
        <dbReference type="Pfam" id="PF17799"/>
    </source>
</evidence>
<evidence type="ECO:0000259" key="3">
    <source>
        <dbReference type="Pfam" id="PF12923"/>
    </source>
</evidence>
<feature type="domain" description="Rrp7 RRM-like N-terminal" evidence="4">
    <location>
        <begin position="10"/>
        <end position="190"/>
    </location>
</feature>
<dbReference type="GO" id="GO:0006364">
    <property type="term" value="P:rRNA processing"/>
    <property type="evidence" value="ECO:0007669"/>
    <property type="project" value="TreeGrafter"/>
</dbReference>